<dbReference type="EMBL" id="QVLU01000018">
    <property type="protein sequence ID" value="RGE69106.1"/>
    <property type="molecule type" value="Genomic_DNA"/>
</dbReference>
<dbReference type="InterPro" id="IPR025962">
    <property type="entry name" value="SdpI/YhfL"/>
</dbReference>
<evidence type="ECO:0000313" key="5">
    <source>
        <dbReference type="Proteomes" id="UP000261166"/>
    </source>
</evidence>
<protein>
    <recommendedName>
        <fullName evidence="6">SdpI family protein</fullName>
    </recommendedName>
</protein>
<dbReference type="Pfam" id="PF13630">
    <property type="entry name" value="SdpI"/>
    <property type="match status" value="1"/>
</dbReference>
<dbReference type="Proteomes" id="UP000260812">
    <property type="component" value="Unassembled WGS sequence"/>
</dbReference>
<sequence length="127" mass="14780">MWFWIFMFLCNLLIPLFMAGFGRVMLKHPPKEINNFFGYRTAMSRKNRDTWDFAHALCGKIWWKAGWLLLVPSIFIQLPFMHSDEDTVSLVSLLLCIVQCAVLIGSIYPVERALKKTFHPDGTRKQG</sequence>
<evidence type="ECO:0000313" key="2">
    <source>
        <dbReference type="EMBL" id="RGE56418.1"/>
    </source>
</evidence>
<feature type="transmembrane region" description="Helical" evidence="1">
    <location>
        <begin position="61"/>
        <end position="81"/>
    </location>
</feature>
<feature type="transmembrane region" description="Helical" evidence="1">
    <location>
        <begin position="87"/>
        <end position="108"/>
    </location>
</feature>
<proteinExistence type="predicted"/>
<dbReference type="AlphaFoldDB" id="A0A3E3HX54"/>
<keyword evidence="4" id="KW-1185">Reference proteome</keyword>
<name>A0A3E3HX54_9FIRM</name>
<evidence type="ECO:0008006" key="6">
    <source>
        <dbReference type="Google" id="ProtNLM"/>
    </source>
</evidence>
<accession>A0A3E3HX54</accession>
<evidence type="ECO:0000256" key="1">
    <source>
        <dbReference type="SAM" id="Phobius"/>
    </source>
</evidence>
<dbReference type="RefSeq" id="WP_117531201.1">
    <property type="nucleotide sequence ID" value="NZ_JBKUNB010000033.1"/>
</dbReference>
<gene>
    <name evidence="3" type="ORF">DWY69_18645</name>
    <name evidence="2" type="ORF">DXC51_23975</name>
</gene>
<dbReference type="GeneID" id="97989830"/>
<evidence type="ECO:0000313" key="4">
    <source>
        <dbReference type="Proteomes" id="UP000260812"/>
    </source>
</evidence>
<reference evidence="2 5" key="1">
    <citation type="submission" date="2018-08" db="EMBL/GenBank/DDBJ databases">
        <title>A genome reference for cultivated species of the human gut microbiota.</title>
        <authorList>
            <person name="Zou Y."/>
            <person name="Xue W."/>
            <person name="Luo G."/>
        </authorList>
    </citation>
    <scope>NUCLEOTIDE SEQUENCE [LARGE SCALE GENOMIC DNA]</scope>
    <source>
        <strain evidence="3 5">AF26-4BH</strain>
        <strain evidence="2">TF05-5AC</strain>
    </source>
</reference>
<keyword evidence="1" id="KW-0812">Transmembrane</keyword>
<feature type="transmembrane region" description="Helical" evidence="1">
    <location>
        <begin position="6"/>
        <end position="26"/>
    </location>
</feature>
<dbReference type="Proteomes" id="UP000261166">
    <property type="component" value="Unassembled WGS sequence"/>
</dbReference>
<dbReference type="EMBL" id="QVLV01000025">
    <property type="protein sequence ID" value="RGE56418.1"/>
    <property type="molecule type" value="Genomic_DNA"/>
</dbReference>
<evidence type="ECO:0000313" key="3">
    <source>
        <dbReference type="EMBL" id="RGE69106.1"/>
    </source>
</evidence>
<keyword evidence="1" id="KW-1133">Transmembrane helix</keyword>
<dbReference type="OrthoDB" id="3173919at2"/>
<comment type="caution">
    <text evidence="2">The sequence shown here is derived from an EMBL/GenBank/DDBJ whole genome shotgun (WGS) entry which is preliminary data.</text>
</comment>
<keyword evidence="1" id="KW-0472">Membrane</keyword>
<organism evidence="2 4">
    <name type="scientific">Eisenbergiella massiliensis</name>
    <dbReference type="NCBI Taxonomy" id="1720294"/>
    <lineage>
        <taxon>Bacteria</taxon>
        <taxon>Bacillati</taxon>
        <taxon>Bacillota</taxon>
        <taxon>Clostridia</taxon>
        <taxon>Lachnospirales</taxon>
        <taxon>Lachnospiraceae</taxon>
        <taxon>Eisenbergiella</taxon>
    </lineage>
</organism>